<proteinExistence type="predicted"/>
<protein>
    <recommendedName>
        <fullName evidence="4">Polyketide cyclase/dehydrase/lipid transport protein</fullName>
    </recommendedName>
</protein>
<dbReference type="InterPro" id="IPR023393">
    <property type="entry name" value="START-like_dom_sf"/>
</dbReference>
<dbReference type="EMBL" id="SNXS01000004">
    <property type="protein sequence ID" value="TDP63974.1"/>
    <property type="molecule type" value="Genomic_DNA"/>
</dbReference>
<evidence type="ECO:0000313" key="3">
    <source>
        <dbReference type="Proteomes" id="UP000295361"/>
    </source>
</evidence>
<dbReference type="Gene3D" id="3.30.530.20">
    <property type="match status" value="1"/>
</dbReference>
<dbReference type="InParanoid" id="A0A4V3CT62"/>
<evidence type="ECO:0000313" key="2">
    <source>
        <dbReference type="EMBL" id="TDP63974.1"/>
    </source>
</evidence>
<dbReference type="AlphaFoldDB" id="A0A4V3CT62"/>
<feature type="compositionally biased region" description="Low complexity" evidence="1">
    <location>
        <begin position="166"/>
        <end position="179"/>
    </location>
</feature>
<dbReference type="Proteomes" id="UP000295361">
    <property type="component" value="Unassembled WGS sequence"/>
</dbReference>
<evidence type="ECO:0000256" key="1">
    <source>
        <dbReference type="SAM" id="MobiDB-lite"/>
    </source>
</evidence>
<gene>
    <name evidence="2" type="ORF">DES47_104256</name>
</gene>
<sequence length="179" mass="19989">MPQFVEVQHQQWIAASPATVRAQFADLDHHIQANVHPKLHFQVLERQASSARYVQEVRLLGIKQRDVFERRIEADGSMLDRSVEGFNAGGSLQFRFLPEMQSGRAGTLVDIVIRLPLPPMIGGLLRPLLAAQIRKELTVAALEDRDDIERRGYPRAQPGARMNFRSSANAASGSSRQAP</sequence>
<dbReference type="RefSeq" id="WP_133701825.1">
    <property type="nucleotide sequence ID" value="NZ_SNXS01000004.1"/>
</dbReference>
<organism evidence="2 3">
    <name type="scientific">Roseateles toxinivorans</name>
    <dbReference type="NCBI Taxonomy" id="270368"/>
    <lineage>
        <taxon>Bacteria</taxon>
        <taxon>Pseudomonadati</taxon>
        <taxon>Pseudomonadota</taxon>
        <taxon>Betaproteobacteria</taxon>
        <taxon>Burkholderiales</taxon>
        <taxon>Sphaerotilaceae</taxon>
        <taxon>Roseateles</taxon>
    </lineage>
</organism>
<evidence type="ECO:0008006" key="4">
    <source>
        <dbReference type="Google" id="ProtNLM"/>
    </source>
</evidence>
<feature type="region of interest" description="Disordered" evidence="1">
    <location>
        <begin position="150"/>
        <end position="179"/>
    </location>
</feature>
<dbReference type="SUPFAM" id="SSF55961">
    <property type="entry name" value="Bet v1-like"/>
    <property type="match status" value="1"/>
</dbReference>
<reference evidence="2 3" key="1">
    <citation type="submission" date="2019-03" db="EMBL/GenBank/DDBJ databases">
        <title>Genomic Encyclopedia of Type Strains, Phase IV (KMG-IV): sequencing the most valuable type-strain genomes for metagenomic binning, comparative biology and taxonomic classification.</title>
        <authorList>
            <person name="Goeker M."/>
        </authorList>
    </citation>
    <scope>NUCLEOTIDE SEQUENCE [LARGE SCALE GENOMIC DNA]</scope>
    <source>
        <strain evidence="2 3">DSM 16998</strain>
    </source>
</reference>
<accession>A0A4V3CT62</accession>
<dbReference type="CDD" id="cd07812">
    <property type="entry name" value="SRPBCC"/>
    <property type="match status" value="1"/>
</dbReference>
<keyword evidence="3" id="KW-1185">Reference proteome</keyword>
<dbReference type="OrthoDB" id="9153647at2"/>
<name>A0A4V3CT62_9BURK</name>
<comment type="caution">
    <text evidence="2">The sequence shown here is derived from an EMBL/GenBank/DDBJ whole genome shotgun (WGS) entry which is preliminary data.</text>
</comment>